<name>A0A9Q1EB50_SYNKA</name>
<gene>
    <name evidence="1" type="ORF">SKAU_G00388370</name>
</gene>
<evidence type="ECO:0000313" key="2">
    <source>
        <dbReference type="Proteomes" id="UP001152622"/>
    </source>
</evidence>
<accession>A0A9Q1EB50</accession>
<dbReference type="EMBL" id="JAINUF010000020">
    <property type="protein sequence ID" value="KAJ8335495.1"/>
    <property type="molecule type" value="Genomic_DNA"/>
</dbReference>
<organism evidence="1 2">
    <name type="scientific">Synaphobranchus kaupii</name>
    <name type="common">Kaup's arrowtooth eel</name>
    <dbReference type="NCBI Taxonomy" id="118154"/>
    <lineage>
        <taxon>Eukaryota</taxon>
        <taxon>Metazoa</taxon>
        <taxon>Chordata</taxon>
        <taxon>Craniata</taxon>
        <taxon>Vertebrata</taxon>
        <taxon>Euteleostomi</taxon>
        <taxon>Actinopterygii</taxon>
        <taxon>Neopterygii</taxon>
        <taxon>Teleostei</taxon>
        <taxon>Anguilliformes</taxon>
        <taxon>Synaphobranchidae</taxon>
        <taxon>Synaphobranchus</taxon>
    </lineage>
</organism>
<dbReference type="AlphaFoldDB" id="A0A9Q1EB50"/>
<evidence type="ECO:0000313" key="1">
    <source>
        <dbReference type="EMBL" id="KAJ8335495.1"/>
    </source>
</evidence>
<reference evidence="1" key="1">
    <citation type="journal article" date="2023" name="Science">
        <title>Genome structures resolve the early diversification of teleost fishes.</title>
        <authorList>
            <person name="Parey E."/>
            <person name="Louis A."/>
            <person name="Montfort J."/>
            <person name="Bouchez O."/>
            <person name="Roques C."/>
            <person name="Iampietro C."/>
            <person name="Lluch J."/>
            <person name="Castinel A."/>
            <person name="Donnadieu C."/>
            <person name="Desvignes T."/>
            <person name="Floi Bucao C."/>
            <person name="Jouanno E."/>
            <person name="Wen M."/>
            <person name="Mejri S."/>
            <person name="Dirks R."/>
            <person name="Jansen H."/>
            <person name="Henkel C."/>
            <person name="Chen W.J."/>
            <person name="Zahm M."/>
            <person name="Cabau C."/>
            <person name="Klopp C."/>
            <person name="Thompson A.W."/>
            <person name="Robinson-Rechavi M."/>
            <person name="Braasch I."/>
            <person name="Lecointre G."/>
            <person name="Bobe J."/>
            <person name="Postlethwait J.H."/>
            <person name="Berthelot C."/>
            <person name="Roest Crollius H."/>
            <person name="Guiguen Y."/>
        </authorList>
    </citation>
    <scope>NUCLEOTIDE SEQUENCE</scope>
    <source>
        <strain evidence="1">WJC10195</strain>
    </source>
</reference>
<sequence length="89" mass="9781">MWEGMMEFVTAQRRDRRQHREVRFADAALGRTLIEGSVTKAWPRGVTCTGRAGRAPGPPPSALRNSLKTTLHSLFGVPFSPKYPFPGGG</sequence>
<comment type="caution">
    <text evidence="1">The sequence shown here is derived from an EMBL/GenBank/DDBJ whole genome shotgun (WGS) entry which is preliminary data.</text>
</comment>
<protein>
    <submittedName>
        <fullName evidence="1">Uncharacterized protein</fullName>
    </submittedName>
</protein>
<keyword evidence="2" id="KW-1185">Reference proteome</keyword>
<proteinExistence type="predicted"/>
<dbReference type="Proteomes" id="UP001152622">
    <property type="component" value="Chromosome 20"/>
</dbReference>